<proteinExistence type="inferred from homology"/>
<dbReference type="AlphaFoldDB" id="A0ABD1CD96"/>
<dbReference type="SMART" id="SM00020">
    <property type="entry name" value="Tryp_SPc"/>
    <property type="match status" value="1"/>
</dbReference>
<dbReference type="PROSITE" id="PS50240">
    <property type="entry name" value="TRYPSIN_DOM"/>
    <property type="match status" value="1"/>
</dbReference>
<dbReference type="PANTHER" id="PTHR24256">
    <property type="entry name" value="TRYPTASE-RELATED"/>
    <property type="match status" value="1"/>
</dbReference>
<name>A0ABD1CD96_CULPP</name>
<keyword evidence="4" id="KW-0732">Signal</keyword>
<keyword evidence="2" id="KW-0325">Glycoprotein</keyword>
<dbReference type="EMBL" id="JBEHCU010013757">
    <property type="protein sequence ID" value="KAL1374004.1"/>
    <property type="molecule type" value="Genomic_DNA"/>
</dbReference>
<evidence type="ECO:0000259" key="5">
    <source>
        <dbReference type="PROSITE" id="PS50240"/>
    </source>
</evidence>
<dbReference type="InterPro" id="IPR009003">
    <property type="entry name" value="Peptidase_S1_PA"/>
</dbReference>
<dbReference type="Pfam" id="PF00089">
    <property type="entry name" value="Trypsin"/>
    <property type="match status" value="1"/>
</dbReference>
<keyword evidence="1" id="KW-1015">Disulfide bond</keyword>
<feature type="domain" description="Peptidase S1" evidence="5">
    <location>
        <begin position="26"/>
        <end position="267"/>
    </location>
</feature>
<reference evidence="6 7" key="1">
    <citation type="submission" date="2024-05" db="EMBL/GenBank/DDBJ databases">
        <title>Culex pipiens pipiens assembly and annotation.</title>
        <authorList>
            <person name="Alout H."/>
            <person name="Durand T."/>
        </authorList>
    </citation>
    <scope>NUCLEOTIDE SEQUENCE [LARGE SCALE GENOMIC DNA]</scope>
    <source>
        <strain evidence="6">HA-2024</strain>
        <tissue evidence="6">Whole body</tissue>
    </source>
</reference>
<dbReference type="CDD" id="cd00190">
    <property type="entry name" value="Tryp_SPc"/>
    <property type="match status" value="1"/>
</dbReference>
<dbReference type="PRINTS" id="PR00722">
    <property type="entry name" value="CHYMOTRYPSIN"/>
</dbReference>
<dbReference type="InterPro" id="IPR001314">
    <property type="entry name" value="Peptidase_S1A"/>
</dbReference>
<protein>
    <recommendedName>
        <fullName evidence="5">Peptidase S1 domain-containing protein</fullName>
    </recommendedName>
</protein>
<dbReference type="SUPFAM" id="SSF50494">
    <property type="entry name" value="Trypsin-like serine proteases"/>
    <property type="match status" value="1"/>
</dbReference>
<dbReference type="InterPro" id="IPR001254">
    <property type="entry name" value="Trypsin_dom"/>
</dbReference>
<dbReference type="InterPro" id="IPR043504">
    <property type="entry name" value="Peptidase_S1_PA_chymotrypsin"/>
</dbReference>
<organism evidence="6 7">
    <name type="scientific">Culex pipiens pipiens</name>
    <name type="common">Northern house mosquito</name>
    <dbReference type="NCBI Taxonomy" id="38569"/>
    <lineage>
        <taxon>Eukaryota</taxon>
        <taxon>Metazoa</taxon>
        <taxon>Ecdysozoa</taxon>
        <taxon>Arthropoda</taxon>
        <taxon>Hexapoda</taxon>
        <taxon>Insecta</taxon>
        <taxon>Pterygota</taxon>
        <taxon>Neoptera</taxon>
        <taxon>Endopterygota</taxon>
        <taxon>Diptera</taxon>
        <taxon>Nematocera</taxon>
        <taxon>Culicoidea</taxon>
        <taxon>Culicidae</taxon>
        <taxon>Culicinae</taxon>
        <taxon>Culicini</taxon>
        <taxon>Culex</taxon>
        <taxon>Culex</taxon>
    </lineage>
</organism>
<dbReference type="InterPro" id="IPR051487">
    <property type="entry name" value="Ser/Thr_Proteases_Immune/Dev"/>
</dbReference>
<evidence type="ECO:0000256" key="2">
    <source>
        <dbReference type="ARBA" id="ARBA00023180"/>
    </source>
</evidence>
<evidence type="ECO:0000256" key="4">
    <source>
        <dbReference type="SAM" id="SignalP"/>
    </source>
</evidence>
<sequence length="267" mass="28578">MKSLVLTIAACIAVALATPVEKNQRIFNGELAEAGQFPYAVGLIVPAGICGGSLVSPNYVLTAAQCIAGIASATVIISSLRIFDVEDPGQIRLEATQFLVHPGYEIAPGIFDVALIRLPQAVTSVRPIRLPNLRQVESTFVGQQATIVGWGSMGQGAAQSSYLRFARSPVITTLSCRTGLPTQQIMDQHICTNSEQNSPCQGDNGGPLTITDADGITTQIGMFSFNSILGCESNRPARTKSSTPEVPIEYDVEIDLEEDEALFKRFF</sequence>
<comment type="caution">
    <text evidence="6">The sequence shown here is derived from an EMBL/GenBank/DDBJ whole genome shotgun (WGS) entry which is preliminary data.</text>
</comment>
<feature type="chain" id="PRO_5044800597" description="Peptidase S1 domain-containing protein" evidence="4">
    <location>
        <begin position="18"/>
        <end position="267"/>
    </location>
</feature>
<evidence type="ECO:0000313" key="7">
    <source>
        <dbReference type="Proteomes" id="UP001562425"/>
    </source>
</evidence>
<feature type="signal peptide" evidence="4">
    <location>
        <begin position="1"/>
        <end position="17"/>
    </location>
</feature>
<gene>
    <name evidence="6" type="ORF">pipiens_018327</name>
</gene>
<evidence type="ECO:0000256" key="1">
    <source>
        <dbReference type="ARBA" id="ARBA00023157"/>
    </source>
</evidence>
<comment type="similarity">
    <text evidence="3">Belongs to the peptidase S1 family. CLIP subfamily.</text>
</comment>
<dbReference type="Gene3D" id="2.40.10.10">
    <property type="entry name" value="Trypsin-like serine proteases"/>
    <property type="match status" value="1"/>
</dbReference>
<dbReference type="Proteomes" id="UP001562425">
    <property type="component" value="Unassembled WGS sequence"/>
</dbReference>
<evidence type="ECO:0000256" key="3">
    <source>
        <dbReference type="ARBA" id="ARBA00024195"/>
    </source>
</evidence>
<keyword evidence="7" id="KW-1185">Reference proteome</keyword>
<evidence type="ECO:0000313" key="6">
    <source>
        <dbReference type="EMBL" id="KAL1374004.1"/>
    </source>
</evidence>
<accession>A0ABD1CD96</accession>